<sequence length="406" mass="47724">MDETQRDEKMKTGDVDWSEMCSDAMQLILESLSIPDFHRASTVCSKWYSVSKSCVAGSQNRYPWLILFPEKSSDSKPSKKLFTKLSDTNSCRLCDPRDGKIYRTRYLGDKLSEWRCLASYGNWLLMLTPHIDFYVINVFTGERINLPSLSLRRKVSFERKDDGGFFLERFDRETIIDWFIETAVLWIDEKTKDFVVCWIYNDQYLFSFKKGDDSWWHLEDTKCLAMAYKDQKLCVYTSDHHIKILDYSGDIPEEIIKENPYLNHQFYYDPQPWEYIWKRILAITTSGDVLIILSLKKTLEKEEKRLFYIFKMNLQGDEWERVDSLGNEMLVFGDHGYTLAVASSAKEDNSGGVIYFVADDVWPPHTNKLLESSTGAFDLATTEIRWSLHYFYFSNIRWFVPGSDKQ</sequence>
<name>D7LFR0_ARALL</name>
<accession>D7LFR0</accession>
<proteinExistence type="predicted"/>
<feature type="domain" description="KIB1-4 beta-propeller" evidence="2">
    <location>
        <begin position="95"/>
        <end position="365"/>
    </location>
</feature>
<dbReference type="Gene3D" id="1.20.1280.50">
    <property type="match status" value="1"/>
</dbReference>
<dbReference type="STRING" id="81972.D7LFR0"/>
<dbReference type="InterPro" id="IPR005174">
    <property type="entry name" value="KIB1-4_b-propeller"/>
</dbReference>
<dbReference type="Proteomes" id="UP000008694">
    <property type="component" value="Unassembled WGS sequence"/>
</dbReference>
<dbReference type="SUPFAM" id="SSF82171">
    <property type="entry name" value="DPP6 N-terminal domain-like"/>
    <property type="match status" value="1"/>
</dbReference>
<gene>
    <name evidence="3" type="ORF">ARALYDRAFT_902387</name>
</gene>
<dbReference type="InterPro" id="IPR050942">
    <property type="entry name" value="F-box_BR-signaling"/>
</dbReference>
<dbReference type="Pfam" id="PF00646">
    <property type="entry name" value="F-box"/>
    <property type="match status" value="1"/>
</dbReference>
<feature type="domain" description="F-box" evidence="1">
    <location>
        <begin position="17"/>
        <end position="54"/>
    </location>
</feature>
<evidence type="ECO:0000313" key="3">
    <source>
        <dbReference type="EMBL" id="EFH55697.1"/>
    </source>
</evidence>
<dbReference type="PANTHER" id="PTHR44259">
    <property type="entry name" value="OS07G0183000 PROTEIN-RELATED"/>
    <property type="match status" value="1"/>
</dbReference>
<dbReference type="HOGENOM" id="CLU_019286_7_1_1"/>
<dbReference type="KEGG" id="aly:9315505"/>
<dbReference type="AlphaFoldDB" id="D7LFR0"/>
<dbReference type="EMBL" id="GL348716">
    <property type="protein sequence ID" value="EFH55697.1"/>
    <property type="molecule type" value="Genomic_DNA"/>
</dbReference>
<keyword evidence="4" id="KW-1185">Reference proteome</keyword>
<dbReference type="Gramene" id="scaffold_401888.1">
    <property type="protein sequence ID" value="scaffold_401888.1"/>
    <property type="gene ID" value="scaffold_401888.1"/>
</dbReference>
<dbReference type="Pfam" id="PF03478">
    <property type="entry name" value="Beta-prop_KIB1-4"/>
    <property type="match status" value="1"/>
</dbReference>
<protein>
    <submittedName>
        <fullName evidence="3">Uncharacterized protein</fullName>
    </submittedName>
</protein>
<dbReference type="PANTHER" id="PTHR44259:SF98">
    <property type="entry name" value="GENOME ASSEMBLY, CHROMOSOME: A05"/>
    <property type="match status" value="1"/>
</dbReference>
<dbReference type="CDD" id="cd09917">
    <property type="entry name" value="F-box_SF"/>
    <property type="match status" value="1"/>
</dbReference>
<evidence type="ECO:0000259" key="2">
    <source>
        <dbReference type="Pfam" id="PF03478"/>
    </source>
</evidence>
<reference evidence="4" key="1">
    <citation type="journal article" date="2011" name="Nat. Genet.">
        <title>The Arabidopsis lyrata genome sequence and the basis of rapid genome size change.</title>
        <authorList>
            <person name="Hu T.T."/>
            <person name="Pattyn P."/>
            <person name="Bakker E.G."/>
            <person name="Cao J."/>
            <person name="Cheng J.-F."/>
            <person name="Clark R.M."/>
            <person name="Fahlgren N."/>
            <person name="Fawcett J.A."/>
            <person name="Grimwood J."/>
            <person name="Gundlach H."/>
            <person name="Haberer G."/>
            <person name="Hollister J.D."/>
            <person name="Ossowski S."/>
            <person name="Ottilar R.P."/>
            <person name="Salamov A.A."/>
            <person name="Schneeberger K."/>
            <person name="Spannagl M."/>
            <person name="Wang X."/>
            <person name="Yang L."/>
            <person name="Nasrallah M.E."/>
            <person name="Bergelson J."/>
            <person name="Carrington J.C."/>
            <person name="Gaut B.S."/>
            <person name="Schmutz J."/>
            <person name="Mayer K.F.X."/>
            <person name="Van de Peer Y."/>
            <person name="Grigoriev I.V."/>
            <person name="Nordborg M."/>
            <person name="Weigel D."/>
            <person name="Guo Y.-L."/>
        </authorList>
    </citation>
    <scope>NUCLEOTIDE SEQUENCE [LARGE SCALE GENOMIC DNA]</scope>
    <source>
        <strain evidence="4">cv. MN47</strain>
    </source>
</reference>
<dbReference type="OrthoDB" id="642536at2759"/>
<evidence type="ECO:0000259" key="1">
    <source>
        <dbReference type="Pfam" id="PF00646"/>
    </source>
</evidence>
<organism evidence="4">
    <name type="scientific">Arabidopsis lyrata subsp. lyrata</name>
    <name type="common">Lyre-leaved rock-cress</name>
    <dbReference type="NCBI Taxonomy" id="81972"/>
    <lineage>
        <taxon>Eukaryota</taxon>
        <taxon>Viridiplantae</taxon>
        <taxon>Streptophyta</taxon>
        <taxon>Embryophyta</taxon>
        <taxon>Tracheophyta</taxon>
        <taxon>Spermatophyta</taxon>
        <taxon>Magnoliopsida</taxon>
        <taxon>eudicotyledons</taxon>
        <taxon>Gunneridae</taxon>
        <taxon>Pentapetalae</taxon>
        <taxon>rosids</taxon>
        <taxon>malvids</taxon>
        <taxon>Brassicales</taxon>
        <taxon>Brassicaceae</taxon>
        <taxon>Camelineae</taxon>
        <taxon>Arabidopsis</taxon>
    </lineage>
</organism>
<dbReference type="InterPro" id="IPR001810">
    <property type="entry name" value="F-box_dom"/>
</dbReference>
<evidence type="ECO:0000313" key="4">
    <source>
        <dbReference type="Proteomes" id="UP000008694"/>
    </source>
</evidence>